<protein>
    <submittedName>
        <fullName evidence="2">OmpR/PhoB-type domain-containing protein</fullName>
    </submittedName>
</protein>
<evidence type="ECO:0000313" key="1">
    <source>
        <dbReference type="Proteomes" id="UP000025227"/>
    </source>
</evidence>
<dbReference type="AlphaFoldDB" id="A0A7I4Z4A1"/>
<reference evidence="2" key="1">
    <citation type="submission" date="2020-12" db="UniProtKB">
        <authorList>
            <consortium name="WormBaseParasite"/>
        </authorList>
    </citation>
    <scope>IDENTIFICATION</scope>
    <source>
        <strain evidence="2">MHco3</strain>
    </source>
</reference>
<evidence type="ECO:0000313" key="2">
    <source>
        <dbReference type="WBParaSite" id="HCON_00181610-00001"/>
    </source>
</evidence>
<name>A0A7I4Z4A1_HAECO</name>
<proteinExistence type="predicted"/>
<organism evidence="1 2">
    <name type="scientific">Haemonchus contortus</name>
    <name type="common">Barber pole worm</name>
    <dbReference type="NCBI Taxonomy" id="6289"/>
    <lineage>
        <taxon>Eukaryota</taxon>
        <taxon>Metazoa</taxon>
        <taxon>Ecdysozoa</taxon>
        <taxon>Nematoda</taxon>
        <taxon>Chromadorea</taxon>
        <taxon>Rhabditida</taxon>
        <taxon>Rhabditina</taxon>
        <taxon>Rhabditomorpha</taxon>
        <taxon>Strongyloidea</taxon>
        <taxon>Trichostrongylidae</taxon>
        <taxon>Haemonchus</taxon>
    </lineage>
</organism>
<accession>A0A7I4Z4A1</accession>
<sequence length="97" mass="11298">MLRELSNEDDFMRNRLVPDAPFTLNGANISEGSSFVYLGREVNMMNDLAPKLSRTKRDAREHSRILREQCRRQKHPARLTMEGYLVAVVIQDEMYTP</sequence>
<keyword evidence="1" id="KW-1185">Reference proteome</keyword>
<dbReference type="Proteomes" id="UP000025227">
    <property type="component" value="Unplaced"/>
</dbReference>
<dbReference type="WBParaSite" id="HCON_00181610-00001">
    <property type="protein sequence ID" value="HCON_00181610-00001"/>
    <property type="gene ID" value="HCON_00181610"/>
</dbReference>